<organism evidence="2 3">
    <name type="scientific">Snodgrassella alvi</name>
    <dbReference type="NCBI Taxonomy" id="1196083"/>
    <lineage>
        <taxon>Bacteria</taxon>
        <taxon>Pseudomonadati</taxon>
        <taxon>Pseudomonadota</taxon>
        <taxon>Betaproteobacteria</taxon>
        <taxon>Neisseriales</taxon>
        <taxon>Neisseriaceae</taxon>
        <taxon>Snodgrassella</taxon>
    </lineage>
</organism>
<dbReference type="EMBL" id="MEIP01000019">
    <property type="protein sequence ID" value="PIT47136.1"/>
    <property type="molecule type" value="Genomic_DNA"/>
</dbReference>
<sequence>MDIIIAMIIKGLYAFYDKMNDLIGGRLPLTNSEKANIILYQYAKENGYEIDLSNHSRGGMTASVALQNANRNGLIGIPIREARFYGTATHVPWYANQLVTNGYEGSRAYSAVHYTDFVGRSPAAFFRSPYTIGGNAPTGGVENKPFMYSHSSYFREEPVRYLVDEKGRNIDANGNLTGGKEVKNPYKKEFDEKWIEGPNHNLNRDNPSLPVLVQPTRPRQGVR</sequence>
<proteinExistence type="predicted"/>
<evidence type="ECO:0000256" key="1">
    <source>
        <dbReference type="SAM" id="MobiDB-lite"/>
    </source>
</evidence>
<comment type="caution">
    <text evidence="2">The sequence shown here is derived from an EMBL/GenBank/DDBJ whole genome shotgun (WGS) entry which is preliminary data.</text>
</comment>
<evidence type="ECO:0000313" key="3">
    <source>
        <dbReference type="Proteomes" id="UP000229970"/>
    </source>
</evidence>
<dbReference type="AlphaFoldDB" id="A0A2N9XFN2"/>
<dbReference type="Proteomes" id="UP000229970">
    <property type="component" value="Unassembled WGS sequence"/>
</dbReference>
<protein>
    <submittedName>
        <fullName evidence="2">Uncharacterized protein</fullName>
    </submittedName>
</protein>
<name>A0A2N9XFN2_9NEIS</name>
<evidence type="ECO:0000313" key="2">
    <source>
        <dbReference type="EMBL" id="PIT47136.1"/>
    </source>
</evidence>
<dbReference type="RefSeq" id="WP_100139301.1">
    <property type="nucleotide sequence ID" value="NZ_MEIP01000019.1"/>
</dbReference>
<reference evidence="2 3" key="1">
    <citation type="journal article" date="2017" name="MBio">
        <title>Type VI secretion-mediated competition in the bee gut microbiome.</title>
        <authorList>
            <person name="Steele M.I."/>
            <person name="Kwong W.K."/>
            <person name="Powell J.E."/>
            <person name="Whiteley M."/>
            <person name="Moran N.A."/>
        </authorList>
    </citation>
    <scope>NUCLEOTIDE SEQUENCE [LARGE SCALE GENOMIC DNA]</scope>
    <source>
        <strain evidence="2 3">Ruf1-X</strain>
    </source>
</reference>
<feature type="region of interest" description="Disordered" evidence="1">
    <location>
        <begin position="197"/>
        <end position="223"/>
    </location>
</feature>
<accession>A0A2N9XFN2</accession>
<gene>
    <name evidence="2" type="ORF">BHC46_07890</name>
</gene>